<evidence type="ECO:0000313" key="1">
    <source>
        <dbReference type="EMBL" id="KAG0440146.1"/>
    </source>
</evidence>
<protein>
    <submittedName>
        <fullName evidence="1">Uncharacterized protein</fullName>
    </submittedName>
</protein>
<name>A0AC60QSA3_IXOPE</name>
<proteinExistence type="predicted"/>
<dbReference type="Proteomes" id="UP000805193">
    <property type="component" value="Unassembled WGS sequence"/>
</dbReference>
<gene>
    <name evidence="1" type="ORF">HPB47_016388</name>
</gene>
<organism evidence="1 2">
    <name type="scientific">Ixodes persulcatus</name>
    <name type="common">Taiga tick</name>
    <dbReference type="NCBI Taxonomy" id="34615"/>
    <lineage>
        <taxon>Eukaryota</taxon>
        <taxon>Metazoa</taxon>
        <taxon>Ecdysozoa</taxon>
        <taxon>Arthropoda</taxon>
        <taxon>Chelicerata</taxon>
        <taxon>Arachnida</taxon>
        <taxon>Acari</taxon>
        <taxon>Parasitiformes</taxon>
        <taxon>Ixodida</taxon>
        <taxon>Ixodoidea</taxon>
        <taxon>Ixodidae</taxon>
        <taxon>Ixodinae</taxon>
        <taxon>Ixodes</taxon>
    </lineage>
</organism>
<evidence type="ECO:0000313" key="2">
    <source>
        <dbReference type="Proteomes" id="UP000805193"/>
    </source>
</evidence>
<sequence>MCGTHYAMWYTAVLCTTAPDSLGVRTEHRRRHVAPEGGRVFPPSLCLGRLRMPYVRLEALAAPQVPPEAAHDHQDSPQEEGAVNLSTVSLLALPCIREGATTLSAAVVSARAFCRFPRAVSNGANCIFNCVIGADEDSNKMREILYNDN</sequence>
<accession>A0AC60QSA3</accession>
<keyword evidence="2" id="KW-1185">Reference proteome</keyword>
<dbReference type="EMBL" id="JABSTQ010005104">
    <property type="protein sequence ID" value="KAG0440146.1"/>
    <property type="molecule type" value="Genomic_DNA"/>
</dbReference>
<comment type="caution">
    <text evidence="1">The sequence shown here is derived from an EMBL/GenBank/DDBJ whole genome shotgun (WGS) entry which is preliminary data.</text>
</comment>
<reference evidence="1 2" key="1">
    <citation type="journal article" date="2020" name="Cell">
        <title>Large-Scale Comparative Analyses of Tick Genomes Elucidate Their Genetic Diversity and Vector Capacities.</title>
        <authorList>
            <consortium name="Tick Genome and Microbiome Consortium (TIGMIC)"/>
            <person name="Jia N."/>
            <person name="Wang J."/>
            <person name="Shi W."/>
            <person name="Du L."/>
            <person name="Sun Y."/>
            <person name="Zhan W."/>
            <person name="Jiang J.F."/>
            <person name="Wang Q."/>
            <person name="Zhang B."/>
            <person name="Ji P."/>
            <person name="Bell-Sakyi L."/>
            <person name="Cui X.M."/>
            <person name="Yuan T.T."/>
            <person name="Jiang B.G."/>
            <person name="Yang W.F."/>
            <person name="Lam T.T."/>
            <person name="Chang Q.C."/>
            <person name="Ding S.J."/>
            <person name="Wang X.J."/>
            <person name="Zhu J.G."/>
            <person name="Ruan X.D."/>
            <person name="Zhao L."/>
            <person name="Wei J.T."/>
            <person name="Ye R.Z."/>
            <person name="Que T.C."/>
            <person name="Du C.H."/>
            <person name="Zhou Y.H."/>
            <person name="Cheng J.X."/>
            <person name="Dai P.F."/>
            <person name="Guo W.B."/>
            <person name="Han X.H."/>
            <person name="Huang E.J."/>
            <person name="Li L.F."/>
            <person name="Wei W."/>
            <person name="Gao Y.C."/>
            <person name="Liu J.Z."/>
            <person name="Shao H.Z."/>
            <person name="Wang X."/>
            <person name="Wang C.C."/>
            <person name="Yang T.C."/>
            <person name="Huo Q.B."/>
            <person name="Li W."/>
            <person name="Chen H.Y."/>
            <person name="Chen S.E."/>
            <person name="Zhou L.G."/>
            <person name="Ni X.B."/>
            <person name="Tian J.H."/>
            <person name="Sheng Y."/>
            <person name="Liu T."/>
            <person name="Pan Y.S."/>
            <person name="Xia L.Y."/>
            <person name="Li J."/>
            <person name="Zhao F."/>
            <person name="Cao W.C."/>
        </authorList>
    </citation>
    <scope>NUCLEOTIDE SEQUENCE [LARGE SCALE GENOMIC DNA]</scope>
    <source>
        <strain evidence="1">Iper-2018</strain>
    </source>
</reference>